<protein>
    <submittedName>
        <fullName evidence="8">OadG family protein</fullName>
    </submittedName>
</protein>
<accession>A0ABT2TPI7</accession>
<dbReference type="NCBIfam" id="TIGR01195">
    <property type="entry name" value="oadG_fam"/>
    <property type="match status" value="1"/>
</dbReference>
<reference evidence="8 9" key="1">
    <citation type="journal article" date="2021" name="ISME Commun">
        <title>Automated analysis of genomic sequences facilitates high-throughput and comprehensive description of bacteria.</title>
        <authorList>
            <person name="Hitch T.C.A."/>
        </authorList>
    </citation>
    <scope>NUCLEOTIDE SEQUENCE [LARGE SCALE GENOMIC DNA]</scope>
    <source>
        <strain evidence="8 9">Sanger_23</strain>
    </source>
</reference>
<keyword evidence="9" id="KW-1185">Reference proteome</keyword>
<evidence type="ECO:0000256" key="4">
    <source>
        <dbReference type="ARBA" id="ARBA00022989"/>
    </source>
</evidence>
<gene>
    <name evidence="8" type="ORF">OCV61_01695</name>
</gene>
<feature type="signal peptide" evidence="7">
    <location>
        <begin position="1"/>
        <end position="31"/>
    </location>
</feature>
<evidence type="ECO:0000256" key="7">
    <source>
        <dbReference type="SAM" id="SignalP"/>
    </source>
</evidence>
<dbReference type="InterPro" id="IPR005899">
    <property type="entry name" value="Na_pump_deCOase"/>
</dbReference>
<sequence>MKGIFKKVSCFCASILCAAALVLGTAGAVWADVDDTLKQQMITTAEGLTQTIVQLTDDQVEAYSKSSDSFTTSAMTAWAGAKDELGTMKEDQKDAGETDFSEANGEYTITVPVAFEKSDAKFVYVFNESGAPTSVNVDIQYSMSDTLKRAAMNTVMGLATVFCVLFFLMFVIWLFRFIPNGSKKKTEAPAPKAAPAPVAAPVVEETADDGELVAVIAAAIAAAEGTSTDSFVVRSIRKVNRKKW</sequence>
<evidence type="ECO:0000256" key="1">
    <source>
        <dbReference type="ARBA" id="ARBA00004236"/>
    </source>
</evidence>
<keyword evidence="3 6" id="KW-0812">Transmembrane</keyword>
<evidence type="ECO:0000256" key="5">
    <source>
        <dbReference type="ARBA" id="ARBA00023136"/>
    </source>
</evidence>
<evidence type="ECO:0000313" key="9">
    <source>
        <dbReference type="Proteomes" id="UP001652409"/>
    </source>
</evidence>
<comment type="subcellular location">
    <subcellularLocation>
        <location evidence="1">Cell membrane</location>
    </subcellularLocation>
</comment>
<evidence type="ECO:0000313" key="8">
    <source>
        <dbReference type="EMBL" id="MCU6764121.1"/>
    </source>
</evidence>
<evidence type="ECO:0000256" key="6">
    <source>
        <dbReference type="SAM" id="Phobius"/>
    </source>
</evidence>
<feature type="transmembrane region" description="Helical" evidence="6">
    <location>
        <begin position="155"/>
        <end position="175"/>
    </location>
</feature>
<proteinExistence type="predicted"/>
<keyword evidence="4 6" id="KW-1133">Transmembrane helix</keyword>
<evidence type="ECO:0000256" key="2">
    <source>
        <dbReference type="ARBA" id="ARBA00022475"/>
    </source>
</evidence>
<dbReference type="EMBL" id="JAOQJL010000002">
    <property type="protein sequence ID" value="MCU6764121.1"/>
    <property type="molecule type" value="Genomic_DNA"/>
</dbReference>
<keyword evidence="5 6" id="KW-0472">Membrane</keyword>
<dbReference type="Proteomes" id="UP001652409">
    <property type="component" value="Unassembled WGS sequence"/>
</dbReference>
<dbReference type="RefSeq" id="WP_158420338.1">
    <property type="nucleotide sequence ID" value="NZ_JAOQJL010000002.1"/>
</dbReference>
<keyword evidence="7" id="KW-0732">Signal</keyword>
<organism evidence="8 9">
    <name type="scientific">Blautia ammoniilytica</name>
    <dbReference type="NCBI Taxonomy" id="2981782"/>
    <lineage>
        <taxon>Bacteria</taxon>
        <taxon>Bacillati</taxon>
        <taxon>Bacillota</taxon>
        <taxon>Clostridia</taxon>
        <taxon>Lachnospirales</taxon>
        <taxon>Lachnospiraceae</taxon>
        <taxon>Blautia</taxon>
    </lineage>
</organism>
<feature type="chain" id="PRO_5045170540" evidence="7">
    <location>
        <begin position="32"/>
        <end position="244"/>
    </location>
</feature>
<keyword evidence="2" id="KW-1003">Cell membrane</keyword>
<name>A0ABT2TPI7_9FIRM</name>
<dbReference type="Pfam" id="PF04277">
    <property type="entry name" value="OAD_gamma"/>
    <property type="match status" value="1"/>
</dbReference>
<comment type="caution">
    <text evidence="8">The sequence shown here is derived from an EMBL/GenBank/DDBJ whole genome shotgun (WGS) entry which is preliminary data.</text>
</comment>
<evidence type="ECO:0000256" key="3">
    <source>
        <dbReference type="ARBA" id="ARBA00022692"/>
    </source>
</evidence>